<dbReference type="GO" id="GO:0003676">
    <property type="term" value="F:nucleic acid binding"/>
    <property type="evidence" value="ECO:0007669"/>
    <property type="project" value="InterPro"/>
</dbReference>
<feature type="compositionally biased region" description="Polar residues" evidence="1">
    <location>
        <begin position="82"/>
        <end position="101"/>
    </location>
</feature>
<dbReference type="InterPro" id="IPR002156">
    <property type="entry name" value="RNaseH_domain"/>
</dbReference>
<dbReference type="Proteomes" id="UP001157006">
    <property type="component" value="Chromosome 1S"/>
</dbReference>
<keyword evidence="4" id="KW-1185">Reference proteome</keyword>
<organism evidence="3 4">
    <name type="scientific">Vicia faba</name>
    <name type="common">Broad bean</name>
    <name type="synonym">Faba vulgaris</name>
    <dbReference type="NCBI Taxonomy" id="3906"/>
    <lineage>
        <taxon>Eukaryota</taxon>
        <taxon>Viridiplantae</taxon>
        <taxon>Streptophyta</taxon>
        <taxon>Embryophyta</taxon>
        <taxon>Tracheophyta</taxon>
        <taxon>Spermatophyta</taxon>
        <taxon>Magnoliopsida</taxon>
        <taxon>eudicotyledons</taxon>
        <taxon>Gunneridae</taxon>
        <taxon>Pentapetalae</taxon>
        <taxon>rosids</taxon>
        <taxon>fabids</taxon>
        <taxon>Fabales</taxon>
        <taxon>Fabaceae</taxon>
        <taxon>Papilionoideae</taxon>
        <taxon>50 kb inversion clade</taxon>
        <taxon>NPAAA clade</taxon>
        <taxon>Hologalegina</taxon>
        <taxon>IRL clade</taxon>
        <taxon>Fabeae</taxon>
        <taxon>Vicia</taxon>
    </lineage>
</organism>
<reference evidence="3 4" key="1">
    <citation type="submission" date="2023-01" db="EMBL/GenBank/DDBJ databases">
        <authorList>
            <person name="Kreplak J."/>
        </authorList>
    </citation>
    <scope>NUCLEOTIDE SEQUENCE [LARGE SCALE GENOMIC DNA]</scope>
</reference>
<evidence type="ECO:0000313" key="3">
    <source>
        <dbReference type="EMBL" id="CAI8592418.1"/>
    </source>
</evidence>
<sequence length="130" mass="14976">MVVRERVKENNNPFMEETITLKVVVNIAIDRNFKKVEFEIDNKSLFIYLTGLRNGHRTPKKKKCVTHHKELRARRKNAEIANANNTTQQSQKTAFQNGGSGTFQQTLPFSPSLIPIQNLSTNAKQRFRYG</sequence>
<evidence type="ECO:0000313" key="4">
    <source>
        <dbReference type="Proteomes" id="UP001157006"/>
    </source>
</evidence>
<proteinExistence type="predicted"/>
<feature type="region of interest" description="Disordered" evidence="1">
    <location>
        <begin position="78"/>
        <end position="101"/>
    </location>
</feature>
<dbReference type="GO" id="GO:0004523">
    <property type="term" value="F:RNA-DNA hybrid ribonuclease activity"/>
    <property type="evidence" value="ECO:0007669"/>
    <property type="project" value="InterPro"/>
</dbReference>
<evidence type="ECO:0000256" key="1">
    <source>
        <dbReference type="SAM" id="MobiDB-lite"/>
    </source>
</evidence>
<gene>
    <name evidence="3" type="ORF">VFH_I038720</name>
</gene>
<dbReference type="Pfam" id="PF13456">
    <property type="entry name" value="RVT_3"/>
    <property type="match status" value="1"/>
</dbReference>
<feature type="domain" description="RNase H type-1" evidence="2">
    <location>
        <begin position="3"/>
        <end position="82"/>
    </location>
</feature>
<accession>A0AAV0Z4E6</accession>
<dbReference type="EMBL" id="OX451735">
    <property type="protein sequence ID" value="CAI8592418.1"/>
    <property type="molecule type" value="Genomic_DNA"/>
</dbReference>
<protein>
    <recommendedName>
        <fullName evidence="2">RNase H type-1 domain-containing protein</fullName>
    </recommendedName>
</protein>
<dbReference type="AlphaFoldDB" id="A0AAV0Z4E6"/>
<name>A0AAV0Z4E6_VICFA</name>
<evidence type="ECO:0000259" key="2">
    <source>
        <dbReference type="Pfam" id="PF13456"/>
    </source>
</evidence>